<accession>A0A2I0W1R2</accession>
<name>A0A2I0W1R2_9ASPA</name>
<feature type="compositionally biased region" description="Basic and acidic residues" evidence="1">
    <location>
        <begin position="30"/>
        <end position="50"/>
    </location>
</feature>
<protein>
    <submittedName>
        <fullName evidence="2">Uncharacterized protein</fullName>
    </submittedName>
</protein>
<dbReference type="Proteomes" id="UP000233837">
    <property type="component" value="Unassembled WGS sequence"/>
</dbReference>
<reference evidence="2 3" key="2">
    <citation type="journal article" date="2017" name="Nature">
        <title>The Apostasia genome and the evolution of orchids.</title>
        <authorList>
            <person name="Zhang G.Q."/>
            <person name="Liu K.W."/>
            <person name="Li Z."/>
            <person name="Lohaus R."/>
            <person name="Hsiao Y.Y."/>
            <person name="Niu S.C."/>
            <person name="Wang J.Y."/>
            <person name="Lin Y.C."/>
            <person name="Xu Q."/>
            <person name="Chen L.J."/>
            <person name="Yoshida K."/>
            <person name="Fujiwara S."/>
            <person name="Wang Z.W."/>
            <person name="Zhang Y.Q."/>
            <person name="Mitsuda N."/>
            <person name="Wang M."/>
            <person name="Liu G.H."/>
            <person name="Pecoraro L."/>
            <person name="Huang H.X."/>
            <person name="Xiao X.J."/>
            <person name="Lin M."/>
            <person name="Wu X.Y."/>
            <person name="Wu W.L."/>
            <person name="Chen Y.Y."/>
            <person name="Chang S.B."/>
            <person name="Sakamoto S."/>
            <person name="Ohme-Takagi M."/>
            <person name="Yagi M."/>
            <person name="Zeng S.J."/>
            <person name="Shen C.Y."/>
            <person name="Yeh C.M."/>
            <person name="Luo Y.B."/>
            <person name="Tsai W.C."/>
            <person name="Van de Peer Y."/>
            <person name="Liu Z.J."/>
        </authorList>
    </citation>
    <scope>NUCLEOTIDE SEQUENCE [LARGE SCALE GENOMIC DNA]</scope>
    <source>
        <tissue evidence="2">The whole plant</tissue>
    </source>
</reference>
<dbReference type="EMBL" id="KZ503020">
    <property type="protein sequence ID" value="PKU69604.1"/>
    <property type="molecule type" value="Genomic_DNA"/>
</dbReference>
<reference evidence="2 3" key="1">
    <citation type="journal article" date="2016" name="Sci. Rep.">
        <title>The Dendrobium catenatum Lindl. genome sequence provides insights into polysaccharide synthase, floral development and adaptive evolution.</title>
        <authorList>
            <person name="Zhang G.Q."/>
            <person name="Xu Q."/>
            <person name="Bian C."/>
            <person name="Tsai W.C."/>
            <person name="Yeh C.M."/>
            <person name="Liu K.W."/>
            <person name="Yoshida K."/>
            <person name="Zhang L.S."/>
            <person name="Chang S.B."/>
            <person name="Chen F."/>
            <person name="Shi Y."/>
            <person name="Su Y.Y."/>
            <person name="Zhang Y.Q."/>
            <person name="Chen L.J."/>
            <person name="Yin Y."/>
            <person name="Lin M."/>
            <person name="Huang H."/>
            <person name="Deng H."/>
            <person name="Wang Z.W."/>
            <person name="Zhu S.L."/>
            <person name="Zhao X."/>
            <person name="Deng C."/>
            <person name="Niu S.C."/>
            <person name="Huang J."/>
            <person name="Wang M."/>
            <person name="Liu G.H."/>
            <person name="Yang H.J."/>
            <person name="Xiao X.J."/>
            <person name="Hsiao Y.Y."/>
            <person name="Wu W.L."/>
            <person name="Chen Y.Y."/>
            <person name="Mitsuda N."/>
            <person name="Ohme-Takagi M."/>
            <person name="Luo Y.B."/>
            <person name="Van de Peer Y."/>
            <person name="Liu Z.J."/>
        </authorList>
    </citation>
    <scope>NUCLEOTIDE SEQUENCE [LARGE SCALE GENOMIC DNA]</scope>
    <source>
        <tissue evidence="2">The whole plant</tissue>
    </source>
</reference>
<feature type="region of interest" description="Disordered" evidence="1">
    <location>
        <begin position="30"/>
        <end position="76"/>
    </location>
</feature>
<evidence type="ECO:0000256" key="1">
    <source>
        <dbReference type="SAM" id="MobiDB-lite"/>
    </source>
</evidence>
<keyword evidence="3" id="KW-1185">Reference proteome</keyword>
<organism evidence="2 3">
    <name type="scientific">Dendrobium catenatum</name>
    <dbReference type="NCBI Taxonomy" id="906689"/>
    <lineage>
        <taxon>Eukaryota</taxon>
        <taxon>Viridiplantae</taxon>
        <taxon>Streptophyta</taxon>
        <taxon>Embryophyta</taxon>
        <taxon>Tracheophyta</taxon>
        <taxon>Spermatophyta</taxon>
        <taxon>Magnoliopsida</taxon>
        <taxon>Liliopsida</taxon>
        <taxon>Asparagales</taxon>
        <taxon>Orchidaceae</taxon>
        <taxon>Epidendroideae</taxon>
        <taxon>Malaxideae</taxon>
        <taxon>Dendrobiinae</taxon>
        <taxon>Dendrobium</taxon>
    </lineage>
</organism>
<proteinExistence type="predicted"/>
<sequence>MDNNMGRGKEVEDQWMDLLPMMMVGGNIDRIEQHVTDLERESEDSSREEGSSQESVERSTASTAGGSDDLPEVRRSKEEVIERNRILSSESWANYRKGFSIPNFKNLKAKSLVINEGGLLKKKISPVLVIGKGKEILEEDGGFIMKSFNSPVSINEVIGKFNLEASSSNGPRIASIKSFNYASLPSSPSRKDLAASPQLKIKSKNDDKVDEELQQRIDAESSFRAPIVANEIYVPKLSPGNSKKTVEPEGVCSRDEHSVPESIAVLERTSEENFGTVHQADIPEEQHVVETRVYSSIKIINKFDVLAIMEESNLNEAVEVQECACAEEGEIVEKSPHNMSNFEALCDEKTKLIHRKDKEVSNSEKVVIGSLSYGKKVKLINEFKSL</sequence>
<dbReference type="AlphaFoldDB" id="A0A2I0W1R2"/>
<gene>
    <name evidence="2" type="ORF">MA16_Dca012938</name>
</gene>
<evidence type="ECO:0000313" key="3">
    <source>
        <dbReference type="Proteomes" id="UP000233837"/>
    </source>
</evidence>
<evidence type="ECO:0000313" key="2">
    <source>
        <dbReference type="EMBL" id="PKU69604.1"/>
    </source>
</evidence>